<dbReference type="RefSeq" id="WP_220271242.1">
    <property type="nucleotide sequence ID" value="NZ_UGYW01000002.1"/>
</dbReference>
<organism evidence="1 2">
    <name type="scientific">Sphingobacterium spiritivorum</name>
    <name type="common">Flavobacterium spiritivorum</name>
    <dbReference type="NCBI Taxonomy" id="258"/>
    <lineage>
        <taxon>Bacteria</taxon>
        <taxon>Pseudomonadati</taxon>
        <taxon>Bacteroidota</taxon>
        <taxon>Sphingobacteriia</taxon>
        <taxon>Sphingobacteriales</taxon>
        <taxon>Sphingobacteriaceae</taxon>
        <taxon>Sphingobacterium</taxon>
    </lineage>
</organism>
<accession>A0A380BGP9</accession>
<dbReference type="Pfam" id="PF13589">
    <property type="entry name" value="HATPase_c_3"/>
    <property type="match status" value="1"/>
</dbReference>
<name>A0A380BGP9_SPHSI</name>
<protein>
    <submittedName>
        <fullName evidence="1">DNA mismatch repair enzyme (Predicted ATPase)</fullName>
    </submittedName>
</protein>
<sequence length="101" mass="11342">MKEDSSIENGLYKIRPAARIIHTIGSDLIGDAYAALIELVKNSYDADASRVDIIFEYKKIDSEEALVITIKDDGHGMSFDTLINKWLVPATNDKLERKKKS</sequence>
<evidence type="ECO:0000313" key="2">
    <source>
        <dbReference type="Proteomes" id="UP000254893"/>
    </source>
</evidence>
<dbReference type="AlphaFoldDB" id="A0A380BGP9"/>
<proteinExistence type="predicted"/>
<dbReference type="InterPro" id="IPR036890">
    <property type="entry name" value="HATPase_C_sf"/>
</dbReference>
<dbReference type="Gene3D" id="3.30.565.10">
    <property type="entry name" value="Histidine kinase-like ATPase, C-terminal domain"/>
    <property type="match status" value="1"/>
</dbReference>
<reference evidence="1 2" key="1">
    <citation type="submission" date="2018-06" db="EMBL/GenBank/DDBJ databases">
        <authorList>
            <consortium name="Pathogen Informatics"/>
            <person name="Doyle S."/>
        </authorList>
    </citation>
    <scope>NUCLEOTIDE SEQUENCE [LARGE SCALE GENOMIC DNA]</scope>
    <source>
        <strain evidence="1 2">NCTC11388</strain>
    </source>
</reference>
<evidence type="ECO:0000313" key="1">
    <source>
        <dbReference type="EMBL" id="SUJ01071.1"/>
    </source>
</evidence>
<dbReference type="Proteomes" id="UP000254893">
    <property type="component" value="Unassembled WGS sequence"/>
</dbReference>
<dbReference type="EMBL" id="UGYW01000002">
    <property type="protein sequence ID" value="SUJ01071.1"/>
    <property type="molecule type" value="Genomic_DNA"/>
</dbReference>
<gene>
    <name evidence="1" type="ORF">NCTC11388_00673</name>
</gene>
<dbReference type="SUPFAM" id="SSF55874">
    <property type="entry name" value="ATPase domain of HSP90 chaperone/DNA topoisomerase II/histidine kinase"/>
    <property type="match status" value="1"/>
</dbReference>